<keyword evidence="1" id="KW-0812">Transmembrane</keyword>
<organism evidence="2 3">
    <name type="scientific">Hathewaya limosa</name>
    <name type="common">Clostridium limosum</name>
    <dbReference type="NCBI Taxonomy" id="1536"/>
    <lineage>
        <taxon>Bacteria</taxon>
        <taxon>Bacillati</taxon>
        <taxon>Bacillota</taxon>
        <taxon>Clostridia</taxon>
        <taxon>Eubacteriales</taxon>
        <taxon>Clostridiaceae</taxon>
        <taxon>Hathewaya</taxon>
    </lineage>
</organism>
<keyword evidence="3" id="KW-1185">Reference proteome</keyword>
<feature type="transmembrane region" description="Helical" evidence="1">
    <location>
        <begin position="111"/>
        <end position="138"/>
    </location>
</feature>
<keyword evidence="1" id="KW-1133">Transmembrane helix</keyword>
<dbReference type="Proteomes" id="UP001224418">
    <property type="component" value="Unassembled WGS sequence"/>
</dbReference>
<comment type="caution">
    <text evidence="2">The sequence shown here is derived from an EMBL/GenBank/DDBJ whole genome shotgun (WGS) entry which is preliminary data.</text>
</comment>
<dbReference type="RefSeq" id="WP_307356571.1">
    <property type="nucleotide sequence ID" value="NZ_BAAACJ010000015.1"/>
</dbReference>
<reference evidence="2 3" key="1">
    <citation type="submission" date="2023-07" db="EMBL/GenBank/DDBJ databases">
        <title>Genomic Encyclopedia of Type Strains, Phase IV (KMG-IV): sequencing the most valuable type-strain genomes for metagenomic binning, comparative biology and taxonomic classification.</title>
        <authorList>
            <person name="Goeker M."/>
        </authorList>
    </citation>
    <scope>NUCLEOTIDE SEQUENCE [LARGE SCALE GENOMIC DNA]</scope>
    <source>
        <strain evidence="2 3">DSM 1400</strain>
    </source>
</reference>
<feature type="transmembrane region" description="Helical" evidence="1">
    <location>
        <begin position="150"/>
        <end position="171"/>
    </location>
</feature>
<name>A0ABU0JWA0_HATLI</name>
<proteinExistence type="predicted"/>
<protein>
    <submittedName>
        <fullName evidence="2">ABC-2 type transport system permease protein</fullName>
    </submittedName>
</protein>
<accession>A0ABU0JWA0</accession>
<feature type="transmembrane region" description="Helical" evidence="1">
    <location>
        <begin position="222"/>
        <end position="248"/>
    </location>
</feature>
<evidence type="ECO:0000313" key="3">
    <source>
        <dbReference type="Proteomes" id="UP001224418"/>
    </source>
</evidence>
<feature type="transmembrane region" description="Helical" evidence="1">
    <location>
        <begin position="21"/>
        <end position="39"/>
    </location>
</feature>
<feature type="transmembrane region" description="Helical" evidence="1">
    <location>
        <begin position="183"/>
        <end position="202"/>
    </location>
</feature>
<evidence type="ECO:0000256" key="1">
    <source>
        <dbReference type="SAM" id="Phobius"/>
    </source>
</evidence>
<dbReference type="EMBL" id="JAUSWN010000021">
    <property type="protein sequence ID" value="MDQ0480536.1"/>
    <property type="molecule type" value="Genomic_DNA"/>
</dbReference>
<evidence type="ECO:0000313" key="2">
    <source>
        <dbReference type="EMBL" id="MDQ0480536.1"/>
    </source>
</evidence>
<feature type="transmembrane region" description="Helical" evidence="1">
    <location>
        <begin position="70"/>
        <end position="90"/>
    </location>
</feature>
<gene>
    <name evidence="2" type="ORF">QOZ93_002284</name>
</gene>
<keyword evidence="1" id="KW-0472">Membrane</keyword>
<sequence length="253" mass="28529">MKKFIAFTKKEILEQIRTYKVLIFLCVFFFIGFLSPLTAKLSPEIFKSLESGGIKITIPTPTFYDAYMQLFKNITQMGSILLLLIFSGNISNELSKGTLINLLSKGLSRNIIILSKFFSSIILWTIGLIISVIINWIYTLFLFGSYNSSGLLLSSFCIWIFGVFLLSLIIFSNILIRGIYGGLLLVVSTLGTLFLLNIINSFKKFNPIFLVTNNLEIMKNNSWTSCINSLCITVFLTLLCVGVSLIIFNKKQI</sequence>